<gene>
    <name evidence="1" type="ORF">IW254_000141</name>
</gene>
<reference evidence="1" key="1">
    <citation type="submission" date="2020-11" db="EMBL/GenBank/DDBJ databases">
        <title>Sequencing the genomes of 1000 actinobacteria strains.</title>
        <authorList>
            <person name="Klenk H.-P."/>
        </authorList>
    </citation>
    <scope>NUCLEOTIDE SEQUENCE</scope>
    <source>
        <strain evidence="1">DSM 45632</strain>
    </source>
</reference>
<dbReference type="EMBL" id="JADOUE010000001">
    <property type="protein sequence ID" value="MBG6121172.1"/>
    <property type="molecule type" value="Genomic_DNA"/>
</dbReference>
<organism evidence="1 2">
    <name type="scientific">Corynebacterium aquatimens</name>
    <dbReference type="NCBI Taxonomy" id="1190508"/>
    <lineage>
        <taxon>Bacteria</taxon>
        <taxon>Bacillati</taxon>
        <taxon>Actinomycetota</taxon>
        <taxon>Actinomycetes</taxon>
        <taxon>Mycobacteriales</taxon>
        <taxon>Corynebacteriaceae</taxon>
        <taxon>Corynebacterium</taxon>
    </lineage>
</organism>
<keyword evidence="2" id="KW-1185">Reference proteome</keyword>
<proteinExistence type="predicted"/>
<protein>
    <submittedName>
        <fullName evidence="1">Uncharacterized protein</fullName>
    </submittedName>
</protein>
<evidence type="ECO:0000313" key="2">
    <source>
        <dbReference type="Proteomes" id="UP000658613"/>
    </source>
</evidence>
<accession>A0A931DVW9</accession>
<sequence length="75" mass="8745">MTMAENWVNSWLRVLLGARDLYQTFDSKHKTAGHGDGCFSCFINKSKFREPPALWNVFWAKRKPPNPETTQENDE</sequence>
<dbReference type="Proteomes" id="UP000658613">
    <property type="component" value="Unassembled WGS sequence"/>
</dbReference>
<dbReference type="RefSeq" id="WP_196823794.1">
    <property type="nucleotide sequence ID" value="NZ_CP046980.1"/>
</dbReference>
<comment type="caution">
    <text evidence="1">The sequence shown here is derived from an EMBL/GenBank/DDBJ whole genome shotgun (WGS) entry which is preliminary data.</text>
</comment>
<dbReference type="AlphaFoldDB" id="A0A931DVW9"/>
<evidence type="ECO:0000313" key="1">
    <source>
        <dbReference type="EMBL" id="MBG6121172.1"/>
    </source>
</evidence>
<name>A0A931DVW9_9CORY</name>